<evidence type="ECO:0000313" key="1">
    <source>
        <dbReference type="EMBL" id="MCZ4279270.1"/>
    </source>
</evidence>
<protein>
    <submittedName>
        <fullName evidence="1">Thioesterase family protein</fullName>
    </submittedName>
</protein>
<dbReference type="Proteomes" id="UP001069802">
    <property type="component" value="Unassembled WGS sequence"/>
</dbReference>
<dbReference type="InterPro" id="IPR050563">
    <property type="entry name" value="4-hydroxybenzoyl-CoA_TE"/>
</dbReference>
<dbReference type="PANTHER" id="PTHR31793:SF2">
    <property type="entry name" value="BLR1345 PROTEIN"/>
    <property type="match status" value="1"/>
</dbReference>
<dbReference type="SUPFAM" id="SSF54637">
    <property type="entry name" value="Thioesterase/thiol ester dehydrase-isomerase"/>
    <property type="match status" value="1"/>
</dbReference>
<evidence type="ECO:0000313" key="2">
    <source>
        <dbReference type="Proteomes" id="UP001069802"/>
    </source>
</evidence>
<dbReference type="InterPro" id="IPR029069">
    <property type="entry name" value="HotDog_dom_sf"/>
</dbReference>
<proteinExistence type="predicted"/>
<organism evidence="1 2">
    <name type="scientific">Kiloniella laminariae</name>
    <dbReference type="NCBI Taxonomy" id="454162"/>
    <lineage>
        <taxon>Bacteria</taxon>
        <taxon>Pseudomonadati</taxon>
        <taxon>Pseudomonadota</taxon>
        <taxon>Alphaproteobacteria</taxon>
        <taxon>Rhodospirillales</taxon>
        <taxon>Kiloniellaceae</taxon>
        <taxon>Kiloniella</taxon>
    </lineage>
</organism>
<keyword evidence="2" id="KW-1185">Reference proteome</keyword>
<dbReference type="PANTHER" id="PTHR31793">
    <property type="entry name" value="4-HYDROXYBENZOYL-COA THIOESTERASE FAMILY MEMBER"/>
    <property type="match status" value="1"/>
</dbReference>
<dbReference type="Pfam" id="PF13279">
    <property type="entry name" value="4HBT_2"/>
    <property type="match status" value="1"/>
</dbReference>
<dbReference type="EMBL" id="JAPWGY010000001">
    <property type="protein sequence ID" value="MCZ4279270.1"/>
    <property type="molecule type" value="Genomic_DNA"/>
</dbReference>
<dbReference type="RefSeq" id="WP_269421481.1">
    <property type="nucleotide sequence ID" value="NZ_JAPWGY010000001.1"/>
</dbReference>
<dbReference type="CDD" id="cd00586">
    <property type="entry name" value="4HBT"/>
    <property type="match status" value="1"/>
</dbReference>
<reference evidence="1" key="1">
    <citation type="submission" date="2022-12" db="EMBL/GenBank/DDBJ databases">
        <title>Bacterial isolates from different developmental stages of Nematostella vectensis.</title>
        <authorList>
            <person name="Fraune S."/>
        </authorList>
    </citation>
    <scope>NUCLEOTIDE SEQUENCE</scope>
    <source>
        <strain evidence="1">G21630-S1</strain>
    </source>
</reference>
<comment type="caution">
    <text evidence="1">The sequence shown here is derived from an EMBL/GenBank/DDBJ whole genome shotgun (WGS) entry which is preliminary data.</text>
</comment>
<accession>A0ABT4LEC2</accession>
<dbReference type="Gene3D" id="3.10.129.10">
    <property type="entry name" value="Hotdog Thioesterase"/>
    <property type="match status" value="1"/>
</dbReference>
<name>A0ABT4LEC2_9PROT</name>
<gene>
    <name evidence="1" type="ORF">O4H49_00685</name>
</gene>
<sequence>MKIQPRDVDPLVSYRGQVPADWLDYNGHMNVAYYMHVFCHGTDGFLEFSGADQNYRAQTGCSTFVVENHVNYMRELRLGAKMRVETRLLGFDRKKLSYHHTLFHDTEGYLAATSEWISVHVDLKQRQSCPMPDFLLKNLEEILEIQKKKPLPLNIGRSIMSWA</sequence>